<dbReference type="PANTHER" id="PTHR47429:SF7">
    <property type="entry name" value="GATA-FACTOR"/>
    <property type="match status" value="1"/>
</dbReference>
<sequence length="676" mass="73776">MSSTNSFIRQNDSLGHLTRRRSRTSLQLDPSRPIYSLYGHSVRNVNPDLTAFPPQPPKPPSDESSSRGSSPFDPSRIGIPLPINCNYTNLYSSSGFDLMRALAYVVNRPNPQIDIGPVDTSTALVVVDARKPDLPIIHVSASFSVLTGYEDWEICGRNCRVLQSPPNAEPITKGSKRKYSDPTAAYHMKAHIMAGKESQSSIVNYRKNGEPFVNLVTVIPITWGSDEIAYYIGFQVDLLQQPNAILSHKAHGTYMTHHNMSTKVQERIVPLPEEASRIEEINLPPAPLQPAPRGRPPLQIQASVSNPHSTAVPDIQSLRSDFKTVLNENRDLVMVVSLKGTLFYVSAACQSMLGYEEDELVNQNISSFCHTGDLTGVLRQLKEAGNTAHTPIDMIFRAVAKSRTFWMEAQGQLHVEAGKGRKYVVLVGRERILAPLSWAAIYSRGGLGDREFWTKLSLDGMCLYSTASVREVLGFSSDAMLGKMMSRMAPVAQQAQIMKAIRDAWSGSIVITLAVSLTSRDGGVVECMADFYPPRLAPLSQLNATSADSDPMSGPSSSNSAAVPPVVYCQINEIASANRRAMAMPSPSASPLQPLSNQVPASDGLTNSSLVLANPVNQTSRGSETCLIKSLPATGNTFAFSESKDNVFNELDTSKKTAWKSVPVTFSLSMRCIPKF</sequence>
<dbReference type="GO" id="GO:0006355">
    <property type="term" value="P:regulation of DNA-templated transcription"/>
    <property type="evidence" value="ECO:0007669"/>
    <property type="project" value="InterPro"/>
</dbReference>
<dbReference type="NCBIfam" id="TIGR00229">
    <property type="entry name" value="sensory_box"/>
    <property type="match status" value="1"/>
</dbReference>
<evidence type="ECO:0000313" key="6">
    <source>
        <dbReference type="EMBL" id="KAG0144820.1"/>
    </source>
</evidence>
<protein>
    <recommendedName>
        <fullName evidence="5">PAS domain-containing protein</fullName>
    </recommendedName>
</protein>
<dbReference type="Gene3D" id="3.30.450.20">
    <property type="entry name" value="PAS domain"/>
    <property type="match status" value="3"/>
</dbReference>
<proteinExistence type="predicted"/>
<feature type="compositionally biased region" description="Low complexity" evidence="4">
    <location>
        <begin position="66"/>
        <end position="75"/>
    </location>
</feature>
<dbReference type="Pfam" id="PF00989">
    <property type="entry name" value="PAS"/>
    <property type="match status" value="1"/>
</dbReference>
<evidence type="ECO:0000256" key="1">
    <source>
        <dbReference type="ARBA" id="ARBA00022630"/>
    </source>
</evidence>
<comment type="caution">
    <text evidence="6">The sequence shown here is derived from an EMBL/GenBank/DDBJ whole genome shotgun (WGS) entry which is preliminary data.</text>
</comment>
<gene>
    <name evidence="6" type="ORF">CROQUDRAFT_46715</name>
</gene>
<dbReference type="CDD" id="cd00130">
    <property type="entry name" value="PAS"/>
    <property type="match status" value="3"/>
</dbReference>
<keyword evidence="3" id="KW-0157">Chromophore</keyword>
<evidence type="ECO:0000256" key="4">
    <source>
        <dbReference type="SAM" id="MobiDB-lite"/>
    </source>
</evidence>
<dbReference type="SUPFAM" id="SSF55785">
    <property type="entry name" value="PYP-like sensor domain (PAS domain)"/>
    <property type="match status" value="3"/>
</dbReference>
<name>A0A9P6TAP4_9BASI</name>
<dbReference type="PROSITE" id="PS50112">
    <property type="entry name" value="PAS"/>
    <property type="match status" value="1"/>
</dbReference>
<dbReference type="Proteomes" id="UP000886653">
    <property type="component" value="Unassembled WGS sequence"/>
</dbReference>
<dbReference type="AlphaFoldDB" id="A0A9P6TAP4"/>
<dbReference type="GO" id="GO:0005634">
    <property type="term" value="C:nucleus"/>
    <property type="evidence" value="ECO:0007669"/>
    <property type="project" value="TreeGrafter"/>
</dbReference>
<keyword evidence="7" id="KW-1185">Reference proteome</keyword>
<organism evidence="6 7">
    <name type="scientific">Cronartium quercuum f. sp. fusiforme G11</name>
    <dbReference type="NCBI Taxonomy" id="708437"/>
    <lineage>
        <taxon>Eukaryota</taxon>
        <taxon>Fungi</taxon>
        <taxon>Dikarya</taxon>
        <taxon>Basidiomycota</taxon>
        <taxon>Pucciniomycotina</taxon>
        <taxon>Pucciniomycetes</taxon>
        <taxon>Pucciniales</taxon>
        <taxon>Coleosporiaceae</taxon>
        <taxon>Cronartium</taxon>
    </lineage>
</organism>
<accession>A0A9P6TAP4</accession>
<evidence type="ECO:0000313" key="7">
    <source>
        <dbReference type="Proteomes" id="UP000886653"/>
    </source>
</evidence>
<feature type="region of interest" description="Disordered" evidence="4">
    <location>
        <begin position="1"/>
        <end position="28"/>
    </location>
</feature>
<feature type="region of interest" description="Disordered" evidence="4">
    <location>
        <begin position="46"/>
        <end position="75"/>
    </location>
</feature>
<dbReference type="PANTHER" id="PTHR47429">
    <property type="entry name" value="PROTEIN TWIN LOV 1"/>
    <property type="match status" value="1"/>
</dbReference>
<reference evidence="6" key="1">
    <citation type="submission" date="2013-11" db="EMBL/GenBank/DDBJ databases">
        <title>Genome sequence of the fusiform rust pathogen reveals effectors for host alternation and coevolution with pine.</title>
        <authorList>
            <consortium name="DOE Joint Genome Institute"/>
            <person name="Smith K."/>
            <person name="Pendleton A."/>
            <person name="Kubisiak T."/>
            <person name="Anderson C."/>
            <person name="Salamov A."/>
            <person name="Aerts A."/>
            <person name="Riley R."/>
            <person name="Clum A."/>
            <person name="Lindquist E."/>
            <person name="Ence D."/>
            <person name="Campbell M."/>
            <person name="Kronenberg Z."/>
            <person name="Feau N."/>
            <person name="Dhillon B."/>
            <person name="Hamelin R."/>
            <person name="Burleigh J."/>
            <person name="Smith J."/>
            <person name="Yandell M."/>
            <person name="Nelson C."/>
            <person name="Grigoriev I."/>
            <person name="Davis J."/>
        </authorList>
    </citation>
    <scope>NUCLEOTIDE SEQUENCE</scope>
    <source>
        <strain evidence="6">G11</strain>
    </source>
</reference>
<dbReference type="InterPro" id="IPR013767">
    <property type="entry name" value="PAS_fold"/>
</dbReference>
<evidence type="ECO:0000256" key="2">
    <source>
        <dbReference type="ARBA" id="ARBA00022643"/>
    </source>
</evidence>
<dbReference type="InterPro" id="IPR001610">
    <property type="entry name" value="PAC"/>
</dbReference>
<dbReference type="Pfam" id="PF13426">
    <property type="entry name" value="PAS_9"/>
    <property type="match status" value="1"/>
</dbReference>
<dbReference type="SMART" id="SM00091">
    <property type="entry name" value="PAS"/>
    <property type="match status" value="3"/>
</dbReference>
<dbReference type="InterPro" id="IPR000014">
    <property type="entry name" value="PAS"/>
</dbReference>
<dbReference type="EMBL" id="MU167288">
    <property type="protein sequence ID" value="KAG0144820.1"/>
    <property type="molecule type" value="Genomic_DNA"/>
</dbReference>
<dbReference type="SMART" id="SM00086">
    <property type="entry name" value="PAC"/>
    <property type="match status" value="1"/>
</dbReference>
<keyword evidence="2" id="KW-0288">FMN</keyword>
<feature type="domain" description="PAS" evidence="5">
    <location>
        <begin position="318"/>
        <end position="388"/>
    </location>
</feature>
<dbReference type="InterPro" id="IPR035965">
    <property type="entry name" value="PAS-like_dom_sf"/>
</dbReference>
<evidence type="ECO:0000256" key="3">
    <source>
        <dbReference type="ARBA" id="ARBA00022991"/>
    </source>
</evidence>
<feature type="compositionally biased region" description="Polar residues" evidence="4">
    <location>
        <begin position="1"/>
        <end position="13"/>
    </location>
</feature>
<keyword evidence="1" id="KW-0285">Flavoprotein</keyword>
<evidence type="ECO:0000259" key="5">
    <source>
        <dbReference type="PROSITE" id="PS50112"/>
    </source>
</evidence>
<dbReference type="OrthoDB" id="447251at2759"/>